<evidence type="ECO:0000313" key="1">
    <source>
        <dbReference type="EMBL" id="MBW6411564.1"/>
    </source>
</evidence>
<name>A0ABS7ASC0_9CLOT</name>
<protein>
    <submittedName>
        <fullName evidence="1">Uncharacterized protein</fullName>
    </submittedName>
</protein>
<evidence type="ECO:0000313" key="2">
    <source>
        <dbReference type="Proteomes" id="UP001519921"/>
    </source>
</evidence>
<gene>
    <name evidence="1" type="ORF">KYD98_15875</name>
</gene>
<proteinExistence type="predicted"/>
<keyword evidence="2" id="KW-1185">Reference proteome</keyword>
<sequence length="72" mass="8372">MKYSKVGGILSVSNEKVKLDEVLKFLFSTSKKVLVNLLNGIFKENFDTDEVELSVSNNEFRHMKENNRFKML</sequence>
<organism evidence="1 2">
    <name type="scientific">Clostridium weizhouense</name>
    <dbReference type="NCBI Taxonomy" id="2859781"/>
    <lineage>
        <taxon>Bacteria</taxon>
        <taxon>Bacillati</taxon>
        <taxon>Bacillota</taxon>
        <taxon>Clostridia</taxon>
        <taxon>Eubacteriales</taxon>
        <taxon>Clostridiaceae</taxon>
        <taxon>Clostridium</taxon>
    </lineage>
</organism>
<accession>A0ABS7ASC0</accession>
<dbReference type="EMBL" id="JAHXPT010000015">
    <property type="protein sequence ID" value="MBW6411564.1"/>
    <property type="molecule type" value="Genomic_DNA"/>
</dbReference>
<dbReference type="RefSeq" id="WP_219781039.1">
    <property type="nucleotide sequence ID" value="NZ_JAHXPT010000015.1"/>
</dbReference>
<comment type="caution">
    <text evidence="1">The sequence shown here is derived from an EMBL/GenBank/DDBJ whole genome shotgun (WGS) entry which is preliminary data.</text>
</comment>
<dbReference type="Proteomes" id="UP001519921">
    <property type="component" value="Unassembled WGS sequence"/>
</dbReference>
<reference evidence="1 2" key="1">
    <citation type="submission" date="2021-07" db="EMBL/GenBank/DDBJ databases">
        <title>Clostridium weizhouense sp. nov., an anaerobic bacterium isolated from activated sludge of Petroleum wastewater.</title>
        <authorList>
            <person name="Li Q."/>
        </authorList>
    </citation>
    <scope>NUCLEOTIDE SEQUENCE [LARGE SCALE GENOMIC DNA]</scope>
    <source>
        <strain evidence="1 2">YB-6</strain>
    </source>
</reference>